<feature type="compositionally biased region" description="Polar residues" evidence="12">
    <location>
        <begin position="679"/>
        <end position="693"/>
    </location>
</feature>
<comment type="caution">
    <text evidence="15">The sequence shown here is derived from an EMBL/GenBank/DDBJ whole genome shotgun (WGS) entry which is preliminary data.</text>
</comment>
<dbReference type="Proteomes" id="UP000468766">
    <property type="component" value="Unassembled WGS sequence"/>
</dbReference>
<dbReference type="GO" id="GO:0006260">
    <property type="term" value="P:DNA replication"/>
    <property type="evidence" value="ECO:0007669"/>
    <property type="project" value="InterPro"/>
</dbReference>
<evidence type="ECO:0000256" key="2">
    <source>
        <dbReference type="ARBA" id="ARBA00022741"/>
    </source>
</evidence>
<dbReference type="GO" id="GO:0016787">
    <property type="term" value="F:hydrolase activity"/>
    <property type="evidence" value="ECO:0007669"/>
    <property type="project" value="UniProtKB-UniRule"/>
</dbReference>
<keyword evidence="5 10" id="KW-0067">ATP-binding</keyword>
<dbReference type="GO" id="GO:0000725">
    <property type="term" value="P:recombinational repair"/>
    <property type="evidence" value="ECO:0007669"/>
    <property type="project" value="TreeGrafter"/>
</dbReference>
<evidence type="ECO:0000256" key="7">
    <source>
        <dbReference type="ARBA" id="ARBA00023235"/>
    </source>
</evidence>
<evidence type="ECO:0000256" key="6">
    <source>
        <dbReference type="ARBA" id="ARBA00023125"/>
    </source>
</evidence>
<evidence type="ECO:0000256" key="8">
    <source>
        <dbReference type="ARBA" id="ARBA00034617"/>
    </source>
</evidence>
<dbReference type="GO" id="GO:0009314">
    <property type="term" value="P:response to radiation"/>
    <property type="evidence" value="ECO:0007669"/>
    <property type="project" value="UniProtKB-ARBA"/>
</dbReference>
<proteinExistence type="inferred from homology"/>
<dbReference type="PANTHER" id="PTHR11070">
    <property type="entry name" value="UVRD / RECB / PCRA DNA HELICASE FAMILY MEMBER"/>
    <property type="match status" value="1"/>
</dbReference>
<keyword evidence="2 10" id="KW-0547">Nucleotide-binding</keyword>
<dbReference type="EC" id="5.6.2.4" evidence="11"/>
<feature type="domain" description="UvrD-like helicase C-terminal" evidence="14">
    <location>
        <begin position="296"/>
        <end position="570"/>
    </location>
</feature>
<dbReference type="CDD" id="cd18807">
    <property type="entry name" value="SF1_C_UvrD"/>
    <property type="match status" value="1"/>
</dbReference>
<evidence type="ECO:0000259" key="13">
    <source>
        <dbReference type="PROSITE" id="PS51198"/>
    </source>
</evidence>
<dbReference type="InterPro" id="IPR000212">
    <property type="entry name" value="DNA_helicase_UvrD/REP"/>
</dbReference>
<dbReference type="GO" id="GO:0005829">
    <property type="term" value="C:cytosol"/>
    <property type="evidence" value="ECO:0007669"/>
    <property type="project" value="TreeGrafter"/>
</dbReference>
<evidence type="ECO:0000259" key="14">
    <source>
        <dbReference type="PROSITE" id="PS51217"/>
    </source>
</evidence>
<organism evidence="15 16">
    <name type="scientific">Heliorestis acidaminivorans</name>
    <dbReference type="NCBI Taxonomy" id="553427"/>
    <lineage>
        <taxon>Bacteria</taxon>
        <taxon>Bacillati</taxon>
        <taxon>Bacillota</taxon>
        <taxon>Clostridia</taxon>
        <taxon>Eubacteriales</taxon>
        <taxon>Heliobacteriaceae</taxon>
        <taxon>Heliorestis</taxon>
    </lineage>
</organism>
<dbReference type="NCBIfam" id="TIGR01073">
    <property type="entry name" value="pcrA"/>
    <property type="match status" value="1"/>
</dbReference>
<dbReference type="Pfam" id="PF21196">
    <property type="entry name" value="PcrA_UvrD_tudor"/>
    <property type="match status" value="1"/>
</dbReference>
<feature type="compositionally biased region" description="Low complexity" evidence="12">
    <location>
        <begin position="665"/>
        <end position="678"/>
    </location>
</feature>
<dbReference type="GO" id="GO:0003677">
    <property type="term" value="F:DNA binding"/>
    <property type="evidence" value="ECO:0007669"/>
    <property type="project" value="UniProtKB-KW"/>
</dbReference>
<keyword evidence="4 10" id="KW-0347">Helicase</keyword>
<dbReference type="Pfam" id="PF13361">
    <property type="entry name" value="UvrD_C"/>
    <property type="match status" value="1"/>
</dbReference>
<reference evidence="15 16" key="1">
    <citation type="submission" date="2019-10" db="EMBL/GenBank/DDBJ databases">
        <title>Whole-genome sequence of the extremophile Heliorestis acidaminivorans DSM 24790.</title>
        <authorList>
            <person name="Kyndt J.A."/>
            <person name="Meyer T.E."/>
        </authorList>
    </citation>
    <scope>NUCLEOTIDE SEQUENCE [LARGE SCALE GENOMIC DNA]</scope>
    <source>
        <strain evidence="15 16">DSM 24790</strain>
    </source>
</reference>
<dbReference type="InterPro" id="IPR005751">
    <property type="entry name" value="ATP-dep_DNA_helicase_PcrA"/>
</dbReference>
<evidence type="ECO:0000256" key="3">
    <source>
        <dbReference type="ARBA" id="ARBA00022801"/>
    </source>
</evidence>
<evidence type="ECO:0000256" key="1">
    <source>
        <dbReference type="ARBA" id="ARBA00009922"/>
    </source>
</evidence>
<dbReference type="EMBL" id="WBXO01000005">
    <property type="protein sequence ID" value="KAB2952675.1"/>
    <property type="molecule type" value="Genomic_DNA"/>
</dbReference>
<dbReference type="CDD" id="cd17932">
    <property type="entry name" value="DEXQc_UvrD"/>
    <property type="match status" value="1"/>
</dbReference>
<dbReference type="Gene3D" id="3.40.50.300">
    <property type="entry name" value="P-loop containing nucleotide triphosphate hydrolases"/>
    <property type="match status" value="2"/>
</dbReference>
<evidence type="ECO:0000256" key="10">
    <source>
        <dbReference type="PROSITE-ProRule" id="PRU00560"/>
    </source>
</evidence>
<gene>
    <name evidence="15" type="primary">pcrA</name>
    <name evidence="15" type="ORF">F9B85_08460</name>
</gene>
<keyword evidence="3 10" id="KW-0378">Hydrolase</keyword>
<dbReference type="SUPFAM" id="SSF52540">
    <property type="entry name" value="P-loop containing nucleoside triphosphate hydrolases"/>
    <property type="match status" value="1"/>
</dbReference>
<evidence type="ECO:0000256" key="5">
    <source>
        <dbReference type="ARBA" id="ARBA00022840"/>
    </source>
</evidence>
<dbReference type="GO" id="GO:0005524">
    <property type="term" value="F:ATP binding"/>
    <property type="evidence" value="ECO:0007669"/>
    <property type="project" value="UniProtKB-UniRule"/>
</dbReference>
<feature type="region of interest" description="Disordered" evidence="12">
    <location>
        <begin position="656"/>
        <end position="693"/>
    </location>
</feature>
<dbReference type="InterPro" id="IPR014017">
    <property type="entry name" value="DNA_helicase_UvrD-like_C"/>
</dbReference>
<keyword evidence="16" id="KW-1185">Reference proteome</keyword>
<keyword evidence="7" id="KW-0413">Isomerase</keyword>
<dbReference type="GO" id="GO:0033202">
    <property type="term" value="C:DNA helicase complex"/>
    <property type="evidence" value="ECO:0007669"/>
    <property type="project" value="TreeGrafter"/>
</dbReference>
<dbReference type="AlphaFoldDB" id="A0A6I0ESB6"/>
<dbReference type="PROSITE" id="PS51198">
    <property type="entry name" value="UVRD_HELICASE_ATP_BIND"/>
    <property type="match status" value="1"/>
</dbReference>
<dbReference type="Gene3D" id="1.10.10.160">
    <property type="match status" value="1"/>
</dbReference>
<dbReference type="FunFam" id="1.10.10.160:FF:000001">
    <property type="entry name" value="ATP-dependent DNA helicase"/>
    <property type="match status" value="1"/>
</dbReference>
<comment type="similarity">
    <text evidence="1 11">Belongs to the helicase family. UvrD subfamily.</text>
</comment>
<evidence type="ECO:0000256" key="12">
    <source>
        <dbReference type="SAM" id="MobiDB-lite"/>
    </source>
</evidence>
<evidence type="ECO:0000256" key="9">
    <source>
        <dbReference type="ARBA" id="ARBA00048988"/>
    </source>
</evidence>
<dbReference type="FunFam" id="1.10.486.10:FF:000003">
    <property type="entry name" value="ATP-dependent DNA helicase"/>
    <property type="match status" value="1"/>
</dbReference>
<comment type="catalytic activity">
    <reaction evidence="9 11">
        <text>ATP + H2O = ADP + phosphate + H(+)</text>
        <dbReference type="Rhea" id="RHEA:13065"/>
        <dbReference type="ChEBI" id="CHEBI:15377"/>
        <dbReference type="ChEBI" id="CHEBI:15378"/>
        <dbReference type="ChEBI" id="CHEBI:30616"/>
        <dbReference type="ChEBI" id="CHEBI:43474"/>
        <dbReference type="ChEBI" id="CHEBI:456216"/>
        <dbReference type="EC" id="5.6.2.4"/>
    </reaction>
</comment>
<comment type="catalytic activity">
    <reaction evidence="8">
        <text>Couples ATP hydrolysis with the unwinding of duplex DNA by translocating in the 3'-5' direction.</text>
        <dbReference type="EC" id="5.6.2.4"/>
    </reaction>
</comment>
<name>A0A6I0ESB6_9FIRM</name>
<feature type="binding site" evidence="10">
    <location>
        <begin position="38"/>
        <end position="45"/>
    </location>
    <ligand>
        <name>ATP</name>
        <dbReference type="ChEBI" id="CHEBI:30616"/>
    </ligand>
</feature>
<evidence type="ECO:0000313" key="15">
    <source>
        <dbReference type="EMBL" id="KAB2952675.1"/>
    </source>
</evidence>
<accession>A0A6I0ESB6</accession>
<evidence type="ECO:0000313" key="16">
    <source>
        <dbReference type="Proteomes" id="UP000468766"/>
    </source>
</evidence>
<dbReference type="PROSITE" id="PS51217">
    <property type="entry name" value="UVRD_HELICASE_CTER"/>
    <property type="match status" value="1"/>
</dbReference>
<dbReference type="InterPro" id="IPR027417">
    <property type="entry name" value="P-loop_NTPase"/>
</dbReference>
<protein>
    <recommendedName>
        <fullName evidence="11">ATP-dependent DNA helicase</fullName>
        <ecNumber evidence="11">5.6.2.4</ecNumber>
    </recommendedName>
</protein>
<dbReference type="InterPro" id="IPR014016">
    <property type="entry name" value="UvrD-like_ATP-bd"/>
</dbReference>
<feature type="domain" description="UvrD-like helicase ATP-binding" evidence="13">
    <location>
        <begin position="17"/>
        <end position="295"/>
    </location>
</feature>
<dbReference type="Pfam" id="PF00580">
    <property type="entry name" value="UvrD-helicase"/>
    <property type="match status" value="1"/>
</dbReference>
<dbReference type="InterPro" id="IPR013986">
    <property type="entry name" value="DExx_box_DNA_helicase_dom_sf"/>
</dbReference>
<dbReference type="Gene3D" id="1.10.486.10">
    <property type="entry name" value="PCRA, domain 4"/>
    <property type="match status" value="1"/>
</dbReference>
<evidence type="ECO:0000256" key="11">
    <source>
        <dbReference type="RuleBase" id="RU364053"/>
    </source>
</evidence>
<dbReference type="OrthoDB" id="9810135at2"/>
<sequence>MPRYLRRRTGSLSINYNTLNPEQQKAVEHQDGPLLILAGAGSGKTRVLTYRIARLIEKGVSPFHILAITFTNKAAGEMKERLRKLIGPEGDNLWVSTFHSAAVRILRRDGDKIGYHRNFVIYDSDDQLKLIKECLKELNIDDKRCNPQAVRGAISSAKNMLSSPQDYERKAYDYFAQTVAKVYHLYDRKLRNNVALDFDDLLLQCVRLFQQEPSTLAYYQNRFRYIHIDEYQDTNHVQYLWVKLLAREHRNLCVVGDDDQSVYGWRGADIKNILDFERDYADTEIIKLEQNYRSTSMILNAANAVVSNNCGRKKKRLWTDKGEGQKIALYEGRDEHDESRFIVRTIEELVRQDKRNFSDFAILYRTNAQSRVLEEHLLYSALPYRILGGLRFYERKEIKDIIAYLRFISNPADEVSMKRIINVPKRGIGDASIARLFAHNYKENWTLSETLQRVKEIPGMTRAAKAIQAFHEMMEELRQEAPNLLVTQILDQVLAKTGYMLELQAEGTEEAKGRIENIKELRSVTQEFDRQAEEKTLEEFLASVSLVSDTDQLKEEDDAIVLMTMHSAKGLEFPVVFVAGMEEGVFPHNRALMDDKELEEERRLCYVAITRAEEKLFLTSACERTIFGNTVCNGKSRFFEEIPADLTVNVTPERKSTFSMNNKNSTSQFSSSTTSTTSKNANPFMSTGISSSPSAKETKATDVFVVGDKAMHGKFGQGVVVKTEGSGENQEISVAFPEQGIKKFLLKFAPLKKI</sequence>
<evidence type="ECO:0000256" key="4">
    <source>
        <dbReference type="ARBA" id="ARBA00022806"/>
    </source>
</evidence>
<dbReference type="RefSeq" id="WP_151619952.1">
    <property type="nucleotide sequence ID" value="NZ_WBXO01000005.1"/>
</dbReference>
<keyword evidence="6 11" id="KW-0238">DNA-binding</keyword>
<dbReference type="PANTHER" id="PTHR11070:SF2">
    <property type="entry name" value="ATP-DEPENDENT DNA HELICASE SRS2"/>
    <property type="match status" value="1"/>
</dbReference>
<dbReference type="GO" id="GO:0043138">
    <property type="term" value="F:3'-5' DNA helicase activity"/>
    <property type="evidence" value="ECO:0007669"/>
    <property type="project" value="UniProtKB-EC"/>
</dbReference>